<dbReference type="GO" id="GO:0046983">
    <property type="term" value="F:protein dimerization activity"/>
    <property type="evidence" value="ECO:0007669"/>
    <property type="project" value="InterPro"/>
</dbReference>
<dbReference type="SUPFAM" id="SSF55874">
    <property type="entry name" value="ATPase domain of HSP90 chaperone/DNA topoisomerase II/histidine kinase"/>
    <property type="match status" value="1"/>
</dbReference>
<dbReference type="InterPro" id="IPR050482">
    <property type="entry name" value="Sensor_HK_TwoCompSys"/>
</dbReference>
<sequence>MDRTRPGHPARAGTAPRPPGSASAEAGPPSAGPATVGPEAEAVWAHPVMRTLLRVLSRLRAADRRRPWLLDTTVVVLAAAAAPPDLLVHNQDHPVSRPVGAGLPVGVVLGIAAVLVVPLWWRRRNPAVVFWICLVGCPVMWSLGLGPAAAAVLLIALFDLALHASPRAICWALPVTVAGWVLIVVTVVPVASPVAFLVLSVGTGIGAVALGLTSRISRLYLSALRDRAARLEVERDQRVRLTAAAERSRIAREMHDIVGHNLSVMVNLADGAAVLTVQDPGRTEQALHLIGETGRQAMDELRRVLGVLRESPEAGDGGSPRSPQPGVRDLESLLDRVRAAGLPVAYRTVGPVDELSRGVQLTVFRVVQEALTNTLKHVGPGAAADVTVAVEDSGLRVRVTDTGSLSRRPSTAHRGDSGHGLVGIRQRAALYAGTATIGPRDDGRGWIVEVLLDPSAPATSGESPP</sequence>
<evidence type="ECO:0000313" key="13">
    <source>
        <dbReference type="EMBL" id="WTT18028.1"/>
    </source>
</evidence>
<keyword evidence="3" id="KW-0597">Phosphoprotein</keyword>
<keyword evidence="5" id="KW-0547">Nucleotide-binding</keyword>
<feature type="domain" description="Signal transduction histidine kinase subgroup 3 dimerisation and phosphoacceptor" evidence="12">
    <location>
        <begin position="246"/>
        <end position="311"/>
    </location>
</feature>
<dbReference type="Gene3D" id="3.30.565.10">
    <property type="entry name" value="Histidine kinase-like ATPase, C-terminal domain"/>
    <property type="match status" value="1"/>
</dbReference>
<dbReference type="AlphaFoldDB" id="A0AAU2A011"/>
<dbReference type="Pfam" id="PF07730">
    <property type="entry name" value="HisKA_3"/>
    <property type="match status" value="1"/>
</dbReference>
<evidence type="ECO:0000256" key="7">
    <source>
        <dbReference type="ARBA" id="ARBA00022840"/>
    </source>
</evidence>
<dbReference type="PANTHER" id="PTHR24421:SF10">
    <property type="entry name" value="NITRATE_NITRITE SENSOR PROTEIN NARQ"/>
    <property type="match status" value="1"/>
</dbReference>
<feature type="transmembrane region" description="Helical" evidence="10">
    <location>
        <begin position="194"/>
        <end position="212"/>
    </location>
</feature>
<keyword evidence="7" id="KW-0067">ATP-binding</keyword>
<evidence type="ECO:0000256" key="5">
    <source>
        <dbReference type="ARBA" id="ARBA00022741"/>
    </source>
</evidence>
<evidence type="ECO:0000256" key="2">
    <source>
        <dbReference type="ARBA" id="ARBA00012438"/>
    </source>
</evidence>
<keyword evidence="4" id="KW-0808">Transferase</keyword>
<name>A0AAU2A011_9ACTN</name>
<accession>A0AAU2A011</accession>
<keyword evidence="6 13" id="KW-0418">Kinase</keyword>
<feature type="transmembrane region" description="Helical" evidence="10">
    <location>
        <begin position="127"/>
        <end position="156"/>
    </location>
</feature>
<dbReference type="CDD" id="cd16917">
    <property type="entry name" value="HATPase_UhpB-NarQ-NarX-like"/>
    <property type="match status" value="1"/>
</dbReference>
<comment type="catalytic activity">
    <reaction evidence="1">
        <text>ATP + protein L-histidine = ADP + protein N-phospho-L-histidine.</text>
        <dbReference type="EC" id="2.7.13.3"/>
    </reaction>
</comment>
<dbReference type="EMBL" id="CP108222">
    <property type="protein sequence ID" value="WTT18028.1"/>
    <property type="molecule type" value="Genomic_DNA"/>
</dbReference>
<organism evidence="13">
    <name type="scientific">Streptomyces sp. NBC_00093</name>
    <dbReference type="NCBI Taxonomy" id="2975649"/>
    <lineage>
        <taxon>Bacteria</taxon>
        <taxon>Bacillati</taxon>
        <taxon>Actinomycetota</taxon>
        <taxon>Actinomycetes</taxon>
        <taxon>Kitasatosporales</taxon>
        <taxon>Streptomycetaceae</taxon>
        <taxon>Streptomyces</taxon>
    </lineage>
</organism>
<evidence type="ECO:0000256" key="6">
    <source>
        <dbReference type="ARBA" id="ARBA00022777"/>
    </source>
</evidence>
<feature type="region of interest" description="Disordered" evidence="9">
    <location>
        <begin position="309"/>
        <end position="328"/>
    </location>
</feature>
<evidence type="ECO:0000259" key="12">
    <source>
        <dbReference type="Pfam" id="PF07730"/>
    </source>
</evidence>
<evidence type="ECO:0000256" key="3">
    <source>
        <dbReference type="ARBA" id="ARBA00022553"/>
    </source>
</evidence>
<evidence type="ECO:0000256" key="9">
    <source>
        <dbReference type="SAM" id="MobiDB-lite"/>
    </source>
</evidence>
<feature type="domain" description="Histidine kinase/HSP90-like ATPase" evidence="11">
    <location>
        <begin position="359"/>
        <end position="453"/>
    </location>
</feature>
<keyword evidence="10" id="KW-0812">Transmembrane</keyword>
<reference evidence="13" key="1">
    <citation type="submission" date="2022-10" db="EMBL/GenBank/DDBJ databases">
        <title>The complete genomes of actinobacterial strains from the NBC collection.</title>
        <authorList>
            <person name="Joergensen T.S."/>
            <person name="Alvarez Arevalo M."/>
            <person name="Sterndorff E.B."/>
            <person name="Faurdal D."/>
            <person name="Vuksanovic O."/>
            <person name="Mourched A.-S."/>
            <person name="Charusanti P."/>
            <person name="Shaw S."/>
            <person name="Blin K."/>
            <person name="Weber T."/>
        </authorList>
    </citation>
    <scope>NUCLEOTIDE SEQUENCE</scope>
    <source>
        <strain evidence="13">NBC_00093</strain>
    </source>
</reference>
<evidence type="ECO:0000256" key="8">
    <source>
        <dbReference type="ARBA" id="ARBA00023012"/>
    </source>
</evidence>
<feature type="compositionally biased region" description="Low complexity" evidence="9">
    <location>
        <begin position="7"/>
        <end position="34"/>
    </location>
</feature>
<gene>
    <name evidence="13" type="ORF">OHA22_22020</name>
</gene>
<feature type="region of interest" description="Disordered" evidence="9">
    <location>
        <begin position="1"/>
        <end position="37"/>
    </location>
</feature>
<dbReference type="InterPro" id="IPR036890">
    <property type="entry name" value="HATPase_C_sf"/>
</dbReference>
<dbReference type="EC" id="2.7.13.3" evidence="2"/>
<dbReference type="PANTHER" id="PTHR24421">
    <property type="entry name" value="NITRATE/NITRITE SENSOR PROTEIN NARX-RELATED"/>
    <property type="match status" value="1"/>
</dbReference>
<feature type="transmembrane region" description="Helical" evidence="10">
    <location>
        <begin position="100"/>
        <end position="121"/>
    </location>
</feature>
<feature type="transmembrane region" description="Helical" evidence="10">
    <location>
        <begin position="168"/>
        <end position="188"/>
    </location>
</feature>
<keyword evidence="10" id="KW-1133">Transmembrane helix</keyword>
<evidence type="ECO:0000256" key="10">
    <source>
        <dbReference type="SAM" id="Phobius"/>
    </source>
</evidence>
<proteinExistence type="predicted"/>
<evidence type="ECO:0000256" key="1">
    <source>
        <dbReference type="ARBA" id="ARBA00000085"/>
    </source>
</evidence>
<dbReference type="GO" id="GO:0005524">
    <property type="term" value="F:ATP binding"/>
    <property type="evidence" value="ECO:0007669"/>
    <property type="project" value="UniProtKB-KW"/>
</dbReference>
<dbReference type="GO" id="GO:0000155">
    <property type="term" value="F:phosphorelay sensor kinase activity"/>
    <property type="evidence" value="ECO:0007669"/>
    <property type="project" value="InterPro"/>
</dbReference>
<keyword evidence="8" id="KW-0902">Two-component regulatory system</keyword>
<evidence type="ECO:0000256" key="4">
    <source>
        <dbReference type="ARBA" id="ARBA00022679"/>
    </source>
</evidence>
<dbReference type="InterPro" id="IPR003594">
    <property type="entry name" value="HATPase_dom"/>
</dbReference>
<dbReference type="Pfam" id="PF02518">
    <property type="entry name" value="HATPase_c"/>
    <property type="match status" value="1"/>
</dbReference>
<feature type="transmembrane region" description="Helical" evidence="10">
    <location>
        <begin position="68"/>
        <end position="88"/>
    </location>
</feature>
<dbReference type="GO" id="GO:0016020">
    <property type="term" value="C:membrane"/>
    <property type="evidence" value="ECO:0007669"/>
    <property type="project" value="InterPro"/>
</dbReference>
<protein>
    <recommendedName>
        <fullName evidence="2">histidine kinase</fullName>
        <ecNumber evidence="2">2.7.13.3</ecNumber>
    </recommendedName>
</protein>
<dbReference type="Gene3D" id="1.20.5.1930">
    <property type="match status" value="1"/>
</dbReference>
<evidence type="ECO:0000259" key="11">
    <source>
        <dbReference type="Pfam" id="PF02518"/>
    </source>
</evidence>
<dbReference type="InterPro" id="IPR011712">
    <property type="entry name" value="Sig_transdc_His_kin_sub3_dim/P"/>
</dbReference>
<keyword evidence="10" id="KW-0472">Membrane</keyword>